<evidence type="ECO:0000313" key="5">
    <source>
        <dbReference type="Proteomes" id="UP000790833"/>
    </source>
</evidence>
<dbReference type="GO" id="GO:0008270">
    <property type="term" value="F:zinc ion binding"/>
    <property type="evidence" value="ECO:0007669"/>
    <property type="project" value="UniProtKB-KW"/>
</dbReference>
<dbReference type="RefSeq" id="XP_043049028.1">
    <property type="nucleotide sequence ID" value="XM_043191385.1"/>
</dbReference>
<feature type="compositionally biased region" description="Polar residues" evidence="2">
    <location>
        <begin position="231"/>
        <end position="241"/>
    </location>
</feature>
<dbReference type="Pfam" id="PF25823">
    <property type="entry name" value="Ams2-SPT21_N"/>
    <property type="match status" value="1"/>
</dbReference>
<dbReference type="GO" id="GO:0006357">
    <property type="term" value="P:regulation of transcription by RNA polymerase II"/>
    <property type="evidence" value="ECO:0007669"/>
    <property type="project" value="TreeGrafter"/>
</dbReference>
<keyword evidence="1" id="KW-0862">Zinc</keyword>
<gene>
    <name evidence="4" type="ORF">KQ657_000547</name>
</gene>
<evidence type="ECO:0000256" key="1">
    <source>
        <dbReference type="PROSITE-ProRule" id="PRU00094"/>
    </source>
</evidence>
<dbReference type="InterPro" id="IPR013088">
    <property type="entry name" value="Znf_NHR/GATA"/>
</dbReference>
<reference evidence="4" key="1">
    <citation type="submission" date="2021-03" db="EMBL/GenBank/DDBJ databases">
        <authorList>
            <person name="Palmer J.M."/>
        </authorList>
    </citation>
    <scope>NUCLEOTIDE SEQUENCE</scope>
    <source>
        <strain evidence="4">ARV_011</strain>
    </source>
</reference>
<dbReference type="PROSITE" id="PS50114">
    <property type="entry name" value="GATA_ZN_FINGER_2"/>
    <property type="match status" value="1"/>
</dbReference>
<dbReference type="InterPro" id="IPR057725">
    <property type="entry name" value="Ams2-SPT21_N"/>
</dbReference>
<evidence type="ECO:0000256" key="2">
    <source>
        <dbReference type="SAM" id="MobiDB-lite"/>
    </source>
</evidence>
<organism evidence="4 5">
    <name type="scientific">Scheffersomyces spartinae</name>
    <dbReference type="NCBI Taxonomy" id="45513"/>
    <lineage>
        <taxon>Eukaryota</taxon>
        <taxon>Fungi</taxon>
        <taxon>Dikarya</taxon>
        <taxon>Ascomycota</taxon>
        <taxon>Saccharomycotina</taxon>
        <taxon>Pichiomycetes</taxon>
        <taxon>Debaryomycetaceae</taxon>
        <taxon>Scheffersomyces</taxon>
    </lineage>
</organism>
<evidence type="ECO:0000313" key="4">
    <source>
        <dbReference type="EMBL" id="KAG7193480.1"/>
    </source>
</evidence>
<keyword evidence="1" id="KW-0479">Metal-binding</keyword>
<feature type="region of interest" description="Disordered" evidence="2">
    <location>
        <begin position="358"/>
        <end position="414"/>
    </location>
</feature>
<name>A0A9P7V8Q1_9ASCO</name>
<feature type="compositionally biased region" description="Acidic residues" evidence="2">
    <location>
        <begin position="367"/>
        <end position="386"/>
    </location>
</feature>
<dbReference type="GO" id="GO:0030466">
    <property type="term" value="P:silent mating-type cassette heterochromatin formation"/>
    <property type="evidence" value="ECO:0007669"/>
    <property type="project" value="TreeGrafter"/>
</dbReference>
<proteinExistence type="predicted"/>
<dbReference type="AlphaFoldDB" id="A0A9P7V8Q1"/>
<feature type="compositionally biased region" description="Low complexity" evidence="2">
    <location>
        <begin position="157"/>
        <end position="168"/>
    </location>
</feature>
<dbReference type="SUPFAM" id="SSF57716">
    <property type="entry name" value="Glucocorticoid receptor-like (DNA-binding domain)"/>
    <property type="match status" value="1"/>
</dbReference>
<feature type="compositionally biased region" description="Polar residues" evidence="2">
    <location>
        <begin position="524"/>
        <end position="536"/>
    </location>
</feature>
<dbReference type="Proteomes" id="UP000790833">
    <property type="component" value="Unassembled WGS sequence"/>
</dbReference>
<dbReference type="InterPro" id="IPR000679">
    <property type="entry name" value="Znf_GATA"/>
</dbReference>
<dbReference type="GeneID" id="66113921"/>
<keyword evidence="1" id="KW-0863">Zinc-finger</keyword>
<feature type="region of interest" description="Disordered" evidence="2">
    <location>
        <begin position="501"/>
        <end position="543"/>
    </location>
</feature>
<sequence length="819" mass="92433">MSEEPLCKRMQVKVLYSFNDSNTVFMSRSACQHQVKVVDIPMWNSDNLEEQIVLLGAFDLKACIQQLVQSSPENFRLSTEDYAVYYKDITEQPEEPYVANGELSKLLESADTYLIPGKVCQNYSARALFGNSSSASSHTLEVRLKLHTITSQSIQLQLQPQQQQQKQQVNSIPMKNSSSTTPVSTTASPIFLNESTTVKRSTNDHRSQYVVPKRPRIQSNNQPQPLQQQPTRSSASSSTNVGAVKATRTKSLPIFYNPHNQSIFNIIAADKMNTQSKYDSKNIQDRFKLAPFLRDKVVESSGFVTSRQKSMEQPQRAMRTRSMLNQRVVDDSRVKPHRIEEEEEEAEAVIADAQTEVSEEINGSNFIDEDDEDDADYVEEGKEGDDYDRNTNNTTFQSLPDLDDLDSKKTHTLPNNKLPHNHGLICVNNNCATNDSIAWRYFETGYHPNYHQIHNATEFSKEYFDGMFGPLCNACYLFLRNKGFMRPLSVVKKYLQQQRYKREVKQKEEYAERQRISNSRKQHTNSNKGKVSSSSPHKFATPLHTPSAINQVIQSNSKNNRANNIPSASDARLTPNYNDLNEFMNQLNSFGGPLTDIDMPNQDPGLTPPMIATKSNTRVINLFEAGGDRKASVGGSNSEESLDQIIQKSLNETGSSPNNEWIGNLFEKTPRDQTPGESNNNRTPLDEIENQDTTKLDLSAHHTGLDFSDDRNEGVSKIANMPSSPLMGGGQRNGDVFTNGMHTDLSSLVENNHLLFNSSSPNKAVRHDTTMSWSHYNEAKSLNRKLGSTPNGDYYDQEEIVKHKYTLGTNKNLFQQQTE</sequence>
<feature type="domain" description="GATA-type" evidence="3">
    <location>
        <begin position="470"/>
        <end position="499"/>
    </location>
</feature>
<dbReference type="GO" id="GO:0000183">
    <property type="term" value="P:rDNA heterochromatin formation"/>
    <property type="evidence" value="ECO:0007669"/>
    <property type="project" value="TreeGrafter"/>
</dbReference>
<dbReference type="PANTHER" id="PTHR39147">
    <property type="entry name" value="PROTEIN SPT21"/>
    <property type="match status" value="1"/>
</dbReference>
<dbReference type="GO" id="GO:0043565">
    <property type="term" value="F:sequence-specific DNA binding"/>
    <property type="evidence" value="ECO:0007669"/>
    <property type="project" value="InterPro"/>
</dbReference>
<feature type="region of interest" description="Disordered" evidence="2">
    <location>
        <begin position="157"/>
        <end position="243"/>
    </location>
</feature>
<feature type="compositionally biased region" description="Basic and acidic residues" evidence="2">
    <location>
        <begin position="501"/>
        <end position="515"/>
    </location>
</feature>
<dbReference type="EMBL" id="JAHMUF010000011">
    <property type="protein sequence ID" value="KAG7193480.1"/>
    <property type="molecule type" value="Genomic_DNA"/>
</dbReference>
<evidence type="ECO:0000259" key="3">
    <source>
        <dbReference type="PROSITE" id="PS50114"/>
    </source>
</evidence>
<protein>
    <recommendedName>
        <fullName evidence="3">GATA-type domain-containing protein</fullName>
    </recommendedName>
</protein>
<comment type="caution">
    <text evidence="4">The sequence shown here is derived from an EMBL/GenBank/DDBJ whole genome shotgun (WGS) entry which is preliminary data.</text>
</comment>
<feature type="compositionally biased region" description="Low complexity" evidence="2">
    <location>
        <begin position="177"/>
        <end position="189"/>
    </location>
</feature>
<dbReference type="InterPro" id="IPR042403">
    <property type="entry name" value="Spt21/Ams2"/>
</dbReference>
<keyword evidence="5" id="KW-1185">Reference proteome</keyword>
<dbReference type="Gene3D" id="3.30.50.10">
    <property type="entry name" value="Erythroid Transcription Factor GATA-1, subunit A"/>
    <property type="match status" value="1"/>
</dbReference>
<feature type="region of interest" description="Disordered" evidence="2">
    <location>
        <begin position="665"/>
        <end position="689"/>
    </location>
</feature>
<accession>A0A9P7V8Q1</accession>
<dbReference type="OrthoDB" id="3199820at2759"/>
<dbReference type="PANTHER" id="PTHR39147:SF1">
    <property type="entry name" value="PROTEIN SPT21"/>
    <property type="match status" value="1"/>
</dbReference>